<evidence type="ECO:0000313" key="15">
    <source>
        <dbReference type="Proteomes" id="UP001195483"/>
    </source>
</evidence>
<name>A0AAE0VUU6_9BIVA</name>
<dbReference type="GO" id="GO:0005975">
    <property type="term" value="P:carbohydrate metabolic process"/>
    <property type="evidence" value="ECO:0007669"/>
    <property type="project" value="InterPro"/>
</dbReference>
<dbReference type="GO" id="GO:0005794">
    <property type="term" value="C:Golgi apparatus"/>
    <property type="evidence" value="ECO:0007669"/>
    <property type="project" value="TreeGrafter"/>
</dbReference>
<keyword evidence="7 11" id="KW-0735">Signal-anchor</keyword>
<keyword evidence="6" id="KW-0812">Transmembrane</keyword>
<dbReference type="Gene3D" id="3.90.550.10">
    <property type="entry name" value="Spore Coat Polysaccharide Biosynthesis Protein SpsA, Chain A"/>
    <property type="match status" value="1"/>
</dbReference>
<evidence type="ECO:0000259" key="12">
    <source>
        <dbReference type="Pfam" id="PF02709"/>
    </source>
</evidence>
<evidence type="ECO:0000259" key="13">
    <source>
        <dbReference type="Pfam" id="PF13733"/>
    </source>
</evidence>
<comment type="similarity">
    <text evidence="3 11">Belongs to the glycosyltransferase 7 family.</text>
</comment>
<keyword evidence="8" id="KW-1133">Transmembrane helix</keyword>
<dbReference type="PRINTS" id="PR02050">
    <property type="entry name" value="B14GALTRFASE"/>
</dbReference>
<evidence type="ECO:0000256" key="1">
    <source>
        <dbReference type="ARBA" id="ARBA00004606"/>
    </source>
</evidence>
<dbReference type="GO" id="GO:0016020">
    <property type="term" value="C:membrane"/>
    <property type="evidence" value="ECO:0007669"/>
    <property type="project" value="UniProtKB-SubCell"/>
</dbReference>
<keyword evidence="5 11" id="KW-0808">Transferase</keyword>
<dbReference type="GO" id="GO:0008378">
    <property type="term" value="F:galactosyltransferase activity"/>
    <property type="evidence" value="ECO:0007669"/>
    <property type="project" value="TreeGrafter"/>
</dbReference>
<dbReference type="Proteomes" id="UP001195483">
    <property type="component" value="Unassembled WGS sequence"/>
</dbReference>
<dbReference type="Pfam" id="PF02709">
    <property type="entry name" value="Glyco_transf_7C"/>
    <property type="match status" value="1"/>
</dbReference>
<accession>A0AAE0VUU6</accession>
<dbReference type="EC" id="2.4.1.-" evidence="11"/>
<evidence type="ECO:0000256" key="5">
    <source>
        <dbReference type="ARBA" id="ARBA00022679"/>
    </source>
</evidence>
<keyword evidence="15" id="KW-1185">Reference proteome</keyword>
<evidence type="ECO:0000256" key="9">
    <source>
        <dbReference type="ARBA" id="ARBA00023136"/>
    </source>
</evidence>
<dbReference type="InterPro" id="IPR003859">
    <property type="entry name" value="Galactosyl_T"/>
</dbReference>
<gene>
    <name evidence="14" type="ORF">CHS0354_020873</name>
</gene>
<comment type="caution">
    <text evidence="14">The sequence shown here is derived from an EMBL/GenBank/DDBJ whole genome shotgun (WGS) entry which is preliminary data.</text>
</comment>
<evidence type="ECO:0000256" key="10">
    <source>
        <dbReference type="ARBA" id="ARBA00023180"/>
    </source>
</evidence>
<feature type="domain" description="Galactosyltransferase C-terminal" evidence="12">
    <location>
        <begin position="250"/>
        <end position="314"/>
    </location>
</feature>
<organism evidence="14 15">
    <name type="scientific">Potamilus streckersoni</name>
    <dbReference type="NCBI Taxonomy" id="2493646"/>
    <lineage>
        <taxon>Eukaryota</taxon>
        <taxon>Metazoa</taxon>
        <taxon>Spiralia</taxon>
        <taxon>Lophotrochozoa</taxon>
        <taxon>Mollusca</taxon>
        <taxon>Bivalvia</taxon>
        <taxon>Autobranchia</taxon>
        <taxon>Heteroconchia</taxon>
        <taxon>Palaeoheterodonta</taxon>
        <taxon>Unionida</taxon>
        <taxon>Unionoidea</taxon>
        <taxon>Unionidae</taxon>
        <taxon>Ambleminae</taxon>
        <taxon>Lampsilini</taxon>
        <taxon>Potamilus</taxon>
    </lineage>
</organism>
<dbReference type="InterPro" id="IPR027791">
    <property type="entry name" value="Galactosyl_T_C"/>
</dbReference>
<keyword evidence="4 11" id="KW-0328">Glycosyltransferase</keyword>
<evidence type="ECO:0000256" key="11">
    <source>
        <dbReference type="RuleBase" id="RU368121"/>
    </source>
</evidence>
<sequence length="384" mass="44033">MVGKMGSGCELIVNFQKMLLLVTLIVLVLISVQMYLQGCQCMNDVYRSCDYTKGFSNKSTEKFHNVHSISSKLCANRSENLEFLTAQTGVTQNRSALPLCPERPPNLVGKMNIKPTITLQEVTNEESLRNLSYGGRYAPPYCQAREKTAIIIPYRDRKEHLDILVRHLHTVLQRQQLEYGIYVVEMALPTQFNRGLLVNAGFRTARGISNYTCYVIHDVDSLMTDDRNLYRCGSQPIHFMTGSTKYKNNGIPYYDFHGGVVGFTPEQYLKVNGFSNLYFGWGSEDDDLGIRLQYFGMRYVRPNDEFGKYVALPHVRDVSNQESPNSYGLVRNVPARQMQDGVETIGFKRFALEYQQLYTWLLIGVKEDEILKKFEKYLEYPMAG</sequence>
<keyword evidence="9" id="KW-0472">Membrane</keyword>
<dbReference type="EMBL" id="JAEAOA010001276">
    <property type="protein sequence ID" value="KAK3590896.1"/>
    <property type="molecule type" value="Genomic_DNA"/>
</dbReference>
<evidence type="ECO:0000256" key="2">
    <source>
        <dbReference type="ARBA" id="ARBA00004922"/>
    </source>
</evidence>
<keyword evidence="10 11" id="KW-0325">Glycoprotein</keyword>
<reference evidence="14" key="1">
    <citation type="journal article" date="2021" name="Genome Biol. Evol.">
        <title>A High-Quality Reference Genome for a Parasitic Bivalve with Doubly Uniparental Inheritance (Bivalvia: Unionida).</title>
        <authorList>
            <person name="Smith C.H."/>
        </authorList>
    </citation>
    <scope>NUCLEOTIDE SEQUENCE</scope>
    <source>
        <strain evidence="14">CHS0354</strain>
    </source>
</reference>
<dbReference type="SUPFAM" id="SSF53448">
    <property type="entry name" value="Nucleotide-diphospho-sugar transferases"/>
    <property type="match status" value="1"/>
</dbReference>
<evidence type="ECO:0000313" key="14">
    <source>
        <dbReference type="EMBL" id="KAK3590896.1"/>
    </source>
</evidence>
<evidence type="ECO:0000256" key="6">
    <source>
        <dbReference type="ARBA" id="ARBA00022692"/>
    </source>
</evidence>
<dbReference type="Pfam" id="PF13733">
    <property type="entry name" value="Glyco_transf_7N"/>
    <property type="match status" value="1"/>
</dbReference>
<evidence type="ECO:0000256" key="7">
    <source>
        <dbReference type="ARBA" id="ARBA00022968"/>
    </source>
</evidence>
<comment type="pathway">
    <text evidence="2 11">Protein modification; protein glycosylation.</text>
</comment>
<evidence type="ECO:0000256" key="4">
    <source>
        <dbReference type="ARBA" id="ARBA00022676"/>
    </source>
</evidence>
<protein>
    <recommendedName>
        <fullName evidence="11">Beta-1,4-galactosyltransferase</fullName>
        <ecNumber evidence="11">2.4.1.-</ecNumber>
    </recommendedName>
</protein>
<dbReference type="InterPro" id="IPR029044">
    <property type="entry name" value="Nucleotide-diphossugar_trans"/>
</dbReference>
<evidence type="ECO:0000256" key="8">
    <source>
        <dbReference type="ARBA" id="ARBA00022989"/>
    </source>
</evidence>
<comment type="function">
    <text evidence="11">Catalyses the transfer of galactose onto proteins or lipids.</text>
</comment>
<feature type="domain" description="Galactosyltransferase N-terminal" evidence="13">
    <location>
        <begin position="100"/>
        <end position="232"/>
    </location>
</feature>
<dbReference type="AlphaFoldDB" id="A0AAE0VUU6"/>
<reference evidence="14" key="3">
    <citation type="submission" date="2023-05" db="EMBL/GenBank/DDBJ databases">
        <authorList>
            <person name="Smith C.H."/>
        </authorList>
    </citation>
    <scope>NUCLEOTIDE SEQUENCE</scope>
    <source>
        <strain evidence="14">CHS0354</strain>
        <tissue evidence="14">Mantle</tissue>
    </source>
</reference>
<proteinExistence type="inferred from homology"/>
<dbReference type="PANTHER" id="PTHR19300:SF57">
    <property type="entry name" value="BETA-1,4-N-ACETYLGALACTOSAMINYLTRANSFERASE"/>
    <property type="match status" value="1"/>
</dbReference>
<reference evidence="14" key="2">
    <citation type="journal article" date="2021" name="Genome Biol. Evol.">
        <title>Developing a high-quality reference genome for a parasitic bivalve with doubly uniparental inheritance (Bivalvia: Unionida).</title>
        <authorList>
            <person name="Smith C.H."/>
        </authorList>
    </citation>
    <scope>NUCLEOTIDE SEQUENCE</scope>
    <source>
        <strain evidence="14">CHS0354</strain>
        <tissue evidence="14">Mantle</tissue>
    </source>
</reference>
<comment type="subcellular location">
    <subcellularLocation>
        <location evidence="1">Membrane</location>
        <topology evidence="1">Single-pass type II membrane protein</topology>
    </subcellularLocation>
</comment>
<evidence type="ECO:0000256" key="3">
    <source>
        <dbReference type="ARBA" id="ARBA00005735"/>
    </source>
</evidence>
<dbReference type="PANTHER" id="PTHR19300">
    <property type="entry name" value="BETA-1,4-GALACTOSYLTRANSFERASE"/>
    <property type="match status" value="1"/>
</dbReference>
<dbReference type="InterPro" id="IPR027995">
    <property type="entry name" value="Galactosyl_T_N"/>
</dbReference>